<reference evidence="1" key="1">
    <citation type="submission" date="2020-05" db="EMBL/GenBank/DDBJ databases">
        <authorList>
            <person name="Chiriac C."/>
            <person name="Salcher M."/>
            <person name="Ghai R."/>
            <person name="Kavagutti S V."/>
        </authorList>
    </citation>
    <scope>NUCLEOTIDE SEQUENCE</scope>
</reference>
<name>A0A6J5RHU9_9CAUD</name>
<accession>A0A6J5RHU9</accession>
<proteinExistence type="predicted"/>
<evidence type="ECO:0000313" key="1">
    <source>
        <dbReference type="EMBL" id="CAB4191264.1"/>
    </source>
</evidence>
<protein>
    <submittedName>
        <fullName evidence="1">Uncharacterized protein</fullName>
    </submittedName>
</protein>
<sequence>MYPTLIIKLGDNEPTEYEIQTLDVHEYDRMVHKTKDYSSEFGRQLFIAYTHLTGKQPKTFDEVADWSRANEVRTRVGEDKDPSTRELSDD</sequence>
<organism evidence="1">
    <name type="scientific">uncultured Caudovirales phage</name>
    <dbReference type="NCBI Taxonomy" id="2100421"/>
    <lineage>
        <taxon>Viruses</taxon>
        <taxon>Duplodnaviria</taxon>
        <taxon>Heunggongvirae</taxon>
        <taxon>Uroviricota</taxon>
        <taxon>Caudoviricetes</taxon>
        <taxon>Peduoviridae</taxon>
        <taxon>Maltschvirus</taxon>
        <taxon>Maltschvirus maltsch</taxon>
    </lineage>
</organism>
<dbReference type="EMBL" id="LR797165">
    <property type="protein sequence ID" value="CAB4191264.1"/>
    <property type="molecule type" value="Genomic_DNA"/>
</dbReference>
<gene>
    <name evidence="1" type="ORF">UFOVP1213_16</name>
</gene>